<dbReference type="AlphaFoldDB" id="A0A1I8G542"/>
<accession>A0A1I8G542</accession>
<dbReference type="WBParaSite" id="maker-uti_cns_0000924-snap-gene-0.3-mRNA-1">
    <property type="protein sequence ID" value="maker-uti_cns_0000924-snap-gene-0.3-mRNA-1"/>
    <property type="gene ID" value="maker-uti_cns_0000924-snap-gene-0.3"/>
</dbReference>
<evidence type="ECO:0000313" key="2">
    <source>
        <dbReference type="WBParaSite" id="maker-uti_cns_0000599-snap-gene-0.14-mRNA-1"/>
    </source>
</evidence>
<organism evidence="1 3">
    <name type="scientific">Macrostomum lignano</name>
    <dbReference type="NCBI Taxonomy" id="282301"/>
    <lineage>
        <taxon>Eukaryota</taxon>
        <taxon>Metazoa</taxon>
        <taxon>Spiralia</taxon>
        <taxon>Lophotrochozoa</taxon>
        <taxon>Platyhelminthes</taxon>
        <taxon>Rhabditophora</taxon>
        <taxon>Macrostomorpha</taxon>
        <taxon>Macrostomida</taxon>
        <taxon>Macrostomidae</taxon>
        <taxon>Macrostomum</taxon>
    </lineage>
</organism>
<evidence type="ECO:0000313" key="1">
    <source>
        <dbReference type="Proteomes" id="UP000095280"/>
    </source>
</evidence>
<proteinExistence type="predicted"/>
<keyword evidence="1" id="KW-1185">Reference proteome</keyword>
<reference evidence="2 3" key="1">
    <citation type="submission" date="2016-11" db="UniProtKB">
        <authorList>
            <consortium name="WormBaseParasite"/>
        </authorList>
    </citation>
    <scope>IDENTIFICATION</scope>
</reference>
<dbReference type="WBParaSite" id="maker-uti_cns_0000599-snap-gene-0.14-mRNA-1">
    <property type="protein sequence ID" value="maker-uti_cns_0000599-snap-gene-0.14-mRNA-1"/>
    <property type="gene ID" value="maker-uti_cns_0000599-snap-gene-0.14"/>
</dbReference>
<sequence>MLRSPSGRTFSCSGGSSAVCTVDVAVGSVTMQIPDAEVEMKKYSPPRYLSMQYRKLASMLSL</sequence>
<protein>
    <submittedName>
        <fullName evidence="2 3">Uncharacterized protein</fullName>
    </submittedName>
</protein>
<evidence type="ECO:0000313" key="3">
    <source>
        <dbReference type="WBParaSite" id="maker-uti_cns_0000924-snap-gene-0.3-mRNA-1"/>
    </source>
</evidence>
<name>A0A1I8G542_9PLAT</name>
<dbReference type="Proteomes" id="UP000095280">
    <property type="component" value="Unplaced"/>
</dbReference>